<dbReference type="Pfam" id="PF01370">
    <property type="entry name" value="Epimerase"/>
    <property type="match status" value="1"/>
</dbReference>
<evidence type="ECO:0000313" key="2">
    <source>
        <dbReference type="EMBL" id="ACD94520.1"/>
    </source>
</evidence>
<proteinExistence type="predicted"/>
<accession>B3E4V5</accession>
<dbReference type="RefSeq" id="WP_012468876.1">
    <property type="nucleotide sequence ID" value="NC_010814.1"/>
</dbReference>
<evidence type="ECO:0000259" key="1">
    <source>
        <dbReference type="Pfam" id="PF01370"/>
    </source>
</evidence>
<evidence type="ECO:0000313" key="3">
    <source>
        <dbReference type="Proteomes" id="UP000002420"/>
    </source>
</evidence>
<dbReference type="PANTHER" id="PTHR43245">
    <property type="entry name" value="BIFUNCTIONAL POLYMYXIN RESISTANCE PROTEIN ARNA"/>
    <property type="match status" value="1"/>
</dbReference>
<feature type="domain" description="NAD-dependent epimerase/dehydratase" evidence="1">
    <location>
        <begin position="5"/>
        <end position="234"/>
    </location>
</feature>
<gene>
    <name evidence="2" type="ordered locus">Glov_0794</name>
</gene>
<dbReference type="KEGG" id="glo:Glov_0794"/>
<dbReference type="AlphaFoldDB" id="B3E4V5"/>
<reference evidence="2 3" key="1">
    <citation type="submission" date="2008-05" db="EMBL/GenBank/DDBJ databases">
        <title>Complete sequence of chromosome of Geobacter lovleyi SZ.</title>
        <authorList>
            <consortium name="US DOE Joint Genome Institute"/>
            <person name="Lucas S."/>
            <person name="Copeland A."/>
            <person name="Lapidus A."/>
            <person name="Glavina del Rio T."/>
            <person name="Dalin E."/>
            <person name="Tice H."/>
            <person name="Bruce D."/>
            <person name="Goodwin L."/>
            <person name="Pitluck S."/>
            <person name="Chertkov O."/>
            <person name="Meincke L."/>
            <person name="Brettin T."/>
            <person name="Detter J.C."/>
            <person name="Han C."/>
            <person name="Tapia R."/>
            <person name="Kuske C.R."/>
            <person name="Schmutz J."/>
            <person name="Larimer F."/>
            <person name="Land M."/>
            <person name="Hauser L."/>
            <person name="Kyrpides N."/>
            <person name="Mikhailova N."/>
            <person name="Sung Y."/>
            <person name="Fletcher K.E."/>
            <person name="Ritalahti K.M."/>
            <person name="Loeffler F.E."/>
            <person name="Richardson P."/>
        </authorList>
    </citation>
    <scope>NUCLEOTIDE SEQUENCE [LARGE SCALE GENOMIC DNA]</scope>
    <source>
        <strain evidence="3">ATCC BAA-1151 / DSM 17278 / SZ</strain>
    </source>
</reference>
<dbReference type="PANTHER" id="PTHR43245:SF23">
    <property type="entry name" value="NAD(P)-BINDING DOMAIN-CONTAINING PROTEIN"/>
    <property type="match status" value="1"/>
</dbReference>
<dbReference type="InterPro" id="IPR036291">
    <property type="entry name" value="NAD(P)-bd_dom_sf"/>
</dbReference>
<dbReference type="SUPFAM" id="SSF51735">
    <property type="entry name" value="NAD(P)-binding Rossmann-fold domains"/>
    <property type="match status" value="1"/>
</dbReference>
<dbReference type="Gene3D" id="3.40.50.720">
    <property type="entry name" value="NAD(P)-binding Rossmann-like Domain"/>
    <property type="match status" value="1"/>
</dbReference>
<keyword evidence="3" id="KW-1185">Reference proteome</keyword>
<dbReference type="HOGENOM" id="CLU_007383_4_0_7"/>
<sequence>MKKHVFITGGAGYLGSILCEHLLDKGYRVTVLDSLMYGEQNLNHLCANPDFDFHRGDARDEKLVGSLIRDADVLIPLAAIVGAPACDLDPLMASSTNRDAIAMLCRIRRPEQLIIYPTTNSGYGTKTGDVFCTEESSLDPISLYGRTKCEAEEIVLAAGNSITLRLATVFGMSPRPRLDLLVNHFTYAAFFDGYLVIFEKDFKRNYVHIRDVADCFIHCIENPARMTGRPFNVGLDAANLSKEELALKIKEHIPRFYLHFSEVGSDPDKRNYIVSNQRLADVGFVARRSLDEGIRELIKGYRLIGRMPCKNI</sequence>
<dbReference type="OrthoDB" id="9769113at2"/>
<dbReference type="InterPro" id="IPR050177">
    <property type="entry name" value="Lipid_A_modif_metabolic_enz"/>
</dbReference>
<name>B3E4V5_TRIL1</name>
<dbReference type="STRING" id="398767.Glov_0794"/>
<protein>
    <submittedName>
        <fullName evidence="2">NAD-dependent epimerase/dehydratase</fullName>
    </submittedName>
</protein>
<dbReference type="InterPro" id="IPR001509">
    <property type="entry name" value="Epimerase_deHydtase"/>
</dbReference>
<dbReference type="eggNOG" id="COG0451">
    <property type="taxonomic scope" value="Bacteria"/>
</dbReference>
<dbReference type="EMBL" id="CP001089">
    <property type="protein sequence ID" value="ACD94520.1"/>
    <property type="molecule type" value="Genomic_DNA"/>
</dbReference>
<dbReference type="Proteomes" id="UP000002420">
    <property type="component" value="Chromosome"/>
</dbReference>
<dbReference type="CDD" id="cd08946">
    <property type="entry name" value="SDR_e"/>
    <property type="match status" value="1"/>
</dbReference>
<organism evidence="2 3">
    <name type="scientific">Trichlorobacter lovleyi (strain ATCC BAA-1151 / DSM 17278 / SZ)</name>
    <name type="common">Geobacter lovleyi</name>
    <dbReference type="NCBI Taxonomy" id="398767"/>
    <lineage>
        <taxon>Bacteria</taxon>
        <taxon>Pseudomonadati</taxon>
        <taxon>Thermodesulfobacteriota</taxon>
        <taxon>Desulfuromonadia</taxon>
        <taxon>Geobacterales</taxon>
        <taxon>Geobacteraceae</taxon>
        <taxon>Trichlorobacter</taxon>
    </lineage>
</organism>